<feature type="compositionally biased region" description="Basic and acidic residues" evidence="1">
    <location>
        <begin position="75"/>
        <end position="95"/>
    </location>
</feature>
<dbReference type="Proteomes" id="UP001526143">
    <property type="component" value="Unassembled WGS sequence"/>
</dbReference>
<dbReference type="RefSeq" id="WP_263745324.1">
    <property type="nucleotide sequence ID" value="NZ_JAOWRF010000149.1"/>
</dbReference>
<dbReference type="EMBL" id="JAOWRF010000149">
    <property type="protein sequence ID" value="MCV3213800.1"/>
    <property type="molecule type" value="Genomic_DNA"/>
</dbReference>
<evidence type="ECO:0000259" key="2">
    <source>
        <dbReference type="Pfam" id="PF03781"/>
    </source>
</evidence>
<dbReference type="PANTHER" id="PTHR23150:SF19">
    <property type="entry name" value="FORMYLGLYCINE-GENERATING ENZYME"/>
    <property type="match status" value="1"/>
</dbReference>
<dbReference type="InterPro" id="IPR042095">
    <property type="entry name" value="SUMF_sf"/>
</dbReference>
<evidence type="ECO:0000313" key="3">
    <source>
        <dbReference type="EMBL" id="MCV3213800.1"/>
    </source>
</evidence>
<reference evidence="3 4" key="1">
    <citation type="submission" date="2022-10" db="EMBL/GenBank/DDBJ databases">
        <title>Identification of biosynthetic pathway for the production of the potent trypsin inhibitor radiosumin.</title>
        <authorList>
            <person name="Fewer D.P."/>
            <person name="Delbaje E."/>
            <person name="Ouyang X."/>
            <person name="Agostino P.D."/>
            <person name="Wahlsten M."/>
            <person name="Jokela J."/>
            <person name="Permi P."/>
            <person name="Haapaniemi E."/>
            <person name="Koistinen H."/>
        </authorList>
    </citation>
    <scope>NUCLEOTIDE SEQUENCE [LARGE SCALE GENOMIC DNA]</scope>
    <source>
        <strain evidence="3 4">NIES-515</strain>
    </source>
</reference>
<dbReference type="SUPFAM" id="SSF56436">
    <property type="entry name" value="C-type lectin-like"/>
    <property type="match status" value="1"/>
</dbReference>
<dbReference type="InterPro" id="IPR051043">
    <property type="entry name" value="Sulfatase_Mod_Factor_Kinase"/>
</dbReference>
<dbReference type="InterPro" id="IPR005532">
    <property type="entry name" value="SUMF_dom"/>
</dbReference>
<dbReference type="InterPro" id="IPR016187">
    <property type="entry name" value="CTDL_fold"/>
</dbReference>
<dbReference type="PANTHER" id="PTHR23150">
    <property type="entry name" value="SULFATASE MODIFYING FACTOR 1, 2"/>
    <property type="match status" value="1"/>
</dbReference>
<proteinExistence type="predicted"/>
<feature type="domain" description="Sulfatase-modifying factor enzyme-like" evidence="2">
    <location>
        <begin position="172"/>
        <end position="407"/>
    </location>
</feature>
<name>A0ABT3AXH7_9CYAN</name>
<sequence length="413" mass="47085">GLSDQDANAIEFEVLEPYRQRQKKLQSYQQALSEIQQFPISEKNRNGLQRLQTLLNLRDEDIAPIKQRVLAPKQAEYERQQQKAERLHQEQERAEYQTQQAELQKQRERKSSTPISQPQSPLGIQTQPFEFDTATITVKSGLFGLGKTCEINRSRGRAEFFTEDLGNNVVLEMVAIPGGQFLMGSPENEPQRRDSESPQHTVTVQPLFMGKFPVTQAQWAAVAVLEKVKIDLKLDPSNFKGANRPVEKVSWNDAIEFCARLSKKTGKNYRLPSEAEWEYACRARTTTPFYFGETITTDLANYNGNNTYGSGIKGESRGQTTDVGIFPANPFGLFDMHGNIWEWCQDEWHQNYNEAPADAKAWGSENDNRSRLLRGGSWSYYPENCRSAIRDDFYPDDAYSIIGFRVVCAVART</sequence>
<gene>
    <name evidence="3" type="ORF">OGM63_09805</name>
</gene>
<accession>A0ABT3AXH7</accession>
<feature type="non-terminal residue" evidence="3">
    <location>
        <position position="1"/>
    </location>
</feature>
<dbReference type="Pfam" id="PF03781">
    <property type="entry name" value="FGE-sulfatase"/>
    <property type="match status" value="1"/>
</dbReference>
<protein>
    <submittedName>
        <fullName evidence="3">Formylglycine-generating enzyme family protein</fullName>
    </submittedName>
</protein>
<feature type="compositionally biased region" description="Polar residues" evidence="1">
    <location>
        <begin position="112"/>
        <end position="124"/>
    </location>
</feature>
<evidence type="ECO:0000256" key="1">
    <source>
        <dbReference type="SAM" id="MobiDB-lite"/>
    </source>
</evidence>
<feature type="region of interest" description="Disordered" evidence="1">
    <location>
        <begin position="73"/>
        <end position="124"/>
    </location>
</feature>
<dbReference type="Gene3D" id="3.90.1580.10">
    <property type="entry name" value="paralog of FGE (formylglycine-generating enzyme)"/>
    <property type="match status" value="1"/>
</dbReference>
<keyword evidence="4" id="KW-1185">Reference proteome</keyword>
<comment type="caution">
    <text evidence="3">The sequence shown here is derived from an EMBL/GenBank/DDBJ whole genome shotgun (WGS) entry which is preliminary data.</text>
</comment>
<evidence type="ECO:0000313" key="4">
    <source>
        <dbReference type="Proteomes" id="UP001526143"/>
    </source>
</evidence>
<organism evidence="3 4">
    <name type="scientific">Plectonema radiosum NIES-515</name>
    <dbReference type="NCBI Taxonomy" id="2986073"/>
    <lineage>
        <taxon>Bacteria</taxon>
        <taxon>Bacillati</taxon>
        <taxon>Cyanobacteriota</taxon>
        <taxon>Cyanophyceae</taxon>
        <taxon>Oscillatoriophycideae</taxon>
        <taxon>Oscillatoriales</taxon>
        <taxon>Microcoleaceae</taxon>
        <taxon>Plectonema</taxon>
    </lineage>
</organism>